<evidence type="ECO:0000256" key="3">
    <source>
        <dbReference type="ARBA" id="ARBA00022777"/>
    </source>
</evidence>
<organism evidence="6 7">
    <name type="scientific">Rhizobium setariae</name>
    <dbReference type="NCBI Taxonomy" id="2801340"/>
    <lineage>
        <taxon>Bacteria</taxon>
        <taxon>Pseudomonadati</taxon>
        <taxon>Pseudomonadota</taxon>
        <taxon>Alphaproteobacteria</taxon>
        <taxon>Hyphomicrobiales</taxon>
        <taxon>Rhizobiaceae</taxon>
        <taxon>Rhizobium/Agrobacterium group</taxon>
        <taxon>Rhizobium</taxon>
    </lineage>
</organism>
<protein>
    <submittedName>
        <fullName evidence="6">HipA domain-containing protein</fullName>
    </submittedName>
</protein>
<keyword evidence="4" id="KW-0175">Coiled coil</keyword>
<dbReference type="Pfam" id="PF07804">
    <property type="entry name" value="HipA_C"/>
    <property type="match status" value="1"/>
</dbReference>
<name>A0A937CP05_9HYPH</name>
<feature type="non-terminal residue" evidence="6">
    <location>
        <position position="1"/>
    </location>
</feature>
<dbReference type="RefSeq" id="WP_201662591.1">
    <property type="nucleotide sequence ID" value="NZ_JAEQNC010000012.1"/>
</dbReference>
<evidence type="ECO:0000259" key="5">
    <source>
        <dbReference type="Pfam" id="PF07804"/>
    </source>
</evidence>
<evidence type="ECO:0000256" key="2">
    <source>
        <dbReference type="ARBA" id="ARBA00022679"/>
    </source>
</evidence>
<dbReference type="AlphaFoldDB" id="A0A937CP05"/>
<feature type="coiled-coil region" evidence="4">
    <location>
        <begin position="108"/>
        <end position="135"/>
    </location>
</feature>
<dbReference type="Gene3D" id="1.10.1070.20">
    <property type="match status" value="1"/>
</dbReference>
<evidence type="ECO:0000256" key="4">
    <source>
        <dbReference type="SAM" id="Coils"/>
    </source>
</evidence>
<evidence type="ECO:0000313" key="6">
    <source>
        <dbReference type="EMBL" id="MBL0374361.1"/>
    </source>
</evidence>
<dbReference type="GO" id="GO:0005829">
    <property type="term" value="C:cytosol"/>
    <property type="evidence" value="ECO:0007669"/>
    <property type="project" value="TreeGrafter"/>
</dbReference>
<accession>A0A937CP05</accession>
<dbReference type="Proteomes" id="UP000633219">
    <property type="component" value="Unassembled WGS sequence"/>
</dbReference>
<dbReference type="EMBL" id="JAEQNC010000012">
    <property type="protein sequence ID" value="MBL0374361.1"/>
    <property type="molecule type" value="Genomic_DNA"/>
</dbReference>
<keyword evidence="3" id="KW-0418">Kinase</keyword>
<evidence type="ECO:0000256" key="1">
    <source>
        <dbReference type="ARBA" id="ARBA00010164"/>
    </source>
</evidence>
<gene>
    <name evidence="6" type="ORF">JJB09_20305</name>
</gene>
<evidence type="ECO:0000313" key="7">
    <source>
        <dbReference type="Proteomes" id="UP000633219"/>
    </source>
</evidence>
<dbReference type="InterPro" id="IPR052028">
    <property type="entry name" value="HipA_Ser/Thr_kinase"/>
</dbReference>
<comment type="similarity">
    <text evidence="1">Belongs to the HipA Ser/Thr kinase family.</text>
</comment>
<dbReference type="InterPro" id="IPR012893">
    <property type="entry name" value="HipA-like_C"/>
</dbReference>
<dbReference type="PANTHER" id="PTHR37419">
    <property type="entry name" value="SERINE/THREONINE-PROTEIN KINASE TOXIN HIPA"/>
    <property type="match status" value="1"/>
</dbReference>
<dbReference type="GO" id="GO:0004674">
    <property type="term" value="F:protein serine/threonine kinase activity"/>
    <property type="evidence" value="ECO:0007669"/>
    <property type="project" value="TreeGrafter"/>
</dbReference>
<dbReference type="PANTHER" id="PTHR37419:SF1">
    <property type="entry name" value="SERINE_THREONINE-PROTEIN KINASE TOXIN HIPA"/>
    <property type="match status" value="1"/>
</dbReference>
<reference evidence="6" key="1">
    <citation type="submission" date="2021-01" db="EMBL/GenBank/DDBJ databases">
        <title>Rhizobium sp. strain KVB221 16S ribosomal RNA gene Genome sequencing and assembly.</title>
        <authorList>
            <person name="Kang M."/>
        </authorList>
    </citation>
    <scope>NUCLEOTIDE SEQUENCE</scope>
    <source>
        <strain evidence="6">KVB221</strain>
    </source>
</reference>
<proteinExistence type="inferred from homology"/>
<keyword evidence="7" id="KW-1185">Reference proteome</keyword>
<keyword evidence="2" id="KW-0808">Transferase</keyword>
<sequence length="160" mass="17456">GPGTERSLDLINRACGRPAADRLRFIRMLIFHYLVGNADAHGKNYALLYSGNTPDLAPIYDVVCTAAYPRLAKKLAMRIGGRAVPDTIQLKHWLTLVPDTKAAQRLLVSDVSNLAANIENEADALLRELSDAGIKHPILKAVRGIISNRAAHLLRIIVSS</sequence>
<comment type="caution">
    <text evidence="6">The sequence shown here is derived from an EMBL/GenBank/DDBJ whole genome shotgun (WGS) entry which is preliminary data.</text>
</comment>
<feature type="domain" description="HipA-like C-terminal" evidence="5">
    <location>
        <begin position="5"/>
        <end position="103"/>
    </location>
</feature>